<reference evidence="1 2" key="1">
    <citation type="submission" date="2023-08" db="EMBL/GenBank/DDBJ databases">
        <title>The draft genome sequence of Paracraurococcus sp. LOR1-02.</title>
        <authorList>
            <person name="Kingkaew E."/>
            <person name="Tanasupawat S."/>
        </authorList>
    </citation>
    <scope>NUCLEOTIDE SEQUENCE [LARGE SCALE GENOMIC DNA]</scope>
    <source>
        <strain evidence="1 2">LOR1-02</strain>
    </source>
</reference>
<dbReference type="SUPFAM" id="SSF52540">
    <property type="entry name" value="P-loop containing nucleoside triphosphate hydrolases"/>
    <property type="match status" value="1"/>
</dbReference>
<dbReference type="EMBL" id="JAUTWS010000050">
    <property type="protein sequence ID" value="MDO9712560.1"/>
    <property type="molecule type" value="Genomic_DNA"/>
</dbReference>
<name>A0ABT9E9E7_9PROT</name>
<dbReference type="InterPro" id="IPR027417">
    <property type="entry name" value="P-loop_NTPase"/>
</dbReference>
<keyword evidence="2" id="KW-1185">Reference proteome</keyword>
<dbReference type="RefSeq" id="WP_305107416.1">
    <property type="nucleotide sequence ID" value="NZ_JAUTWS010000050.1"/>
</dbReference>
<dbReference type="Proteomes" id="UP001243009">
    <property type="component" value="Unassembled WGS sequence"/>
</dbReference>
<evidence type="ECO:0000313" key="1">
    <source>
        <dbReference type="EMBL" id="MDO9712560.1"/>
    </source>
</evidence>
<gene>
    <name evidence="1" type="ORF">Q7A36_29750</name>
</gene>
<accession>A0ABT9E9E7</accession>
<comment type="caution">
    <text evidence="1">The sequence shown here is derived from an EMBL/GenBank/DDBJ whole genome shotgun (WGS) entry which is preliminary data.</text>
</comment>
<proteinExistence type="predicted"/>
<evidence type="ECO:0000313" key="2">
    <source>
        <dbReference type="Proteomes" id="UP001243009"/>
    </source>
</evidence>
<organism evidence="1 2">
    <name type="scientific">Paracraurococcus lichenis</name>
    <dbReference type="NCBI Taxonomy" id="3064888"/>
    <lineage>
        <taxon>Bacteria</taxon>
        <taxon>Pseudomonadati</taxon>
        <taxon>Pseudomonadota</taxon>
        <taxon>Alphaproteobacteria</taxon>
        <taxon>Acetobacterales</taxon>
        <taxon>Roseomonadaceae</taxon>
        <taxon>Paracraurococcus</taxon>
    </lineage>
</organism>
<sequence>MVGKEEASEAAAPTLRGLMRRALRPPVEVVALPTLAPLRQGRAGHPERDPALPPLVDLAGRPKVLLLVGPGGAGKTMAANWLCSQLDAAGLLLGQALVAATDPGVVGLAQYLPPRALHQPATRTAKDAEDLTRSILLEAEGDDPPLVTLLDAGGGSNALAAVLERDRGLFARLETRGVAVVMLWHWTPRAHDLALLQAFEALGVRPTATAMVLNGAHAREGWDAYDGLRGQPIYQAALWAGAAEVWMPALRQDVALEVERKGLLFGHARHGRVPEWRQGVAPVDGDAATELGLWMEDVAPEWAPIGSWVRP</sequence>
<protein>
    <submittedName>
        <fullName evidence="1">Uncharacterized protein</fullName>
    </submittedName>
</protein>